<gene>
    <name evidence="3" type="ORF">EA26_12120</name>
    <name evidence="2" type="ORF">RZY48_000077</name>
</gene>
<reference evidence="2" key="2">
    <citation type="submission" date="2023-10" db="EMBL/GenBank/DDBJ databases">
        <authorList>
            <consortium name="PulseNet: The National Subtyping Network for Foodborne Disease Surveillance"/>
        </authorList>
    </citation>
    <scope>NUCLEOTIDE SEQUENCE</scope>
    <source>
        <strain evidence="2">PNUSAV004886</strain>
    </source>
</reference>
<keyword evidence="1" id="KW-0812">Transmembrane</keyword>
<dbReference type="Proteomes" id="UP000029994">
    <property type="component" value="Unassembled WGS sequence"/>
</dbReference>
<proteinExistence type="predicted"/>
<evidence type="ECO:0000313" key="3">
    <source>
        <dbReference type="EMBL" id="KGK12017.1"/>
    </source>
</evidence>
<evidence type="ECO:0000313" key="4">
    <source>
        <dbReference type="Proteomes" id="UP000029994"/>
    </source>
</evidence>
<keyword evidence="1" id="KW-1133">Transmembrane helix</keyword>
<organism evidence="3 4">
    <name type="scientific">Vibrio navarrensis</name>
    <dbReference type="NCBI Taxonomy" id="29495"/>
    <lineage>
        <taxon>Bacteria</taxon>
        <taxon>Pseudomonadati</taxon>
        <taxon>Pseudomonadota</taxon>
        <taxon>Gammaproteobacteria</taxon>
        <taxon>Vibrionales</taxon>
        <taxon>Vibrionaceae</taxon>
        <taxon>Vibrio</taxon>
    </lineage>
</organism>
<dbReference type="Proteomes" id="UP001253463">
    <property type="component" value="Unassembled WGS sequence"/>
</dbReference>
<accession>A0A099LXL9</accession>
<dbReference type="eggNOG" id="ENOG5031NHR">
    <property type="taxonomic scope" value="Bacteria"/>
</dbReference>
<dbReference type="AlphaFoldDB" id="A0A099LXL9"/>
<name>A0A099LXL9_9VIBR</name>
<evidence type="ECO:0000256" key="1">
    <source>
        <dbReference type="SAM" id="Phobius"/>
    </source>
</evidence>
<dbReference type="GeneID" id="43683912"/>
<keyword evidence="1" id="KW-0472">Membrane</keyword>
<feature type="transmembrane region" description="Helical" evidence="1">
    <location>
        <begin position="46"/>
        <end position="64"/>
    </location>
</feature>
<dbReference type="RefSeq" id="WP_039427700.1">
    <property type="nucleotide sequence ID" value="NZ_CAWPVW010000013.1"/>
</dbReference>
<dbReference type="EMBL" id="JMCG01000001">
    <property type="protein sequence ID" value="KGK12017.1"/>
    <property type="molecule type" value="Genomic_DNA"/>
</dbReference>
<evidence type="ECO:0000313" key="2">
    <source>
        <dbReference type="EMBL" id="ELN6930714.1"/>
    </source>
</evidence>
<reference evidence="3 4" key="1">
    <citation type="submission" date="2014-04" db="EMBL/GenBank/DDBJ databases">
        <title>Genome sequencing of Vibrio navarrensis strains.</title>
        <authorList>
            <person name="Gladney L.M."/>
            <person name="Katz L.S."/>
            <person name="Marino-Ramirez L."/>
            <person name="Jordan I.K."/>
        </authorList>
    </citation>
    <scope>NUCLEOTIDE SEQUENCE [LARGE SCALE GENOMIC DNA]</scope>
    <source>
        <strain evidence="3 4">ATCC 51183</strain>
    </source>
</reference>
<protein>
    <submittedName>
        <fullName evidence="3">Membrane protein</fullName>
    </submittedName>
</protein>
<comment type="caution">
    <text evidence="3">The sequence shown here is derived from an EMBL/GenBank/DDBJ whole genome shotgun (WGS) entry which is preliminary data.</text>
</comment>
<dbReference type="EMBL" id="ABNSCA010000001">
    <property type="protein sequence ID" value="ELN6930714.1"/>
    <property type="molecule type" value="Genomic_DNA"/>
</dbReference>
<sequence>MMGYEPMAISSYLGWLIFLMLTYPFALVAIQLTVFDIRIRAVVNRVFNVTALLLALFLLIMHMQTEVVYGKPLLDAWHAKQQSDTK</sequence>
<keyword evidence="4" id="KW-1185">Reference proteome</keyword>
<feature type="transmembrane region" description="Helical" evidence="1">
    <location>
        <begin position="12"/>
        <end position="34"/>
    </location>
</feature>